<proteinExistence type="predicted"/>
<dbReference type="AlphaFoldDB" id="A0AAU9QRY1"/>
<feature type="compositionally biased region" description="Polar residues" evidence="1">
    <location>
        <begin position="27"/>
        <end position="47"/>
    </location>
</feature>
<accession>A0AAU9QRY1</accession>
<name>A0AAU9QRY1_9VIBR</name>
<evidence type="ECO:0000313" key="2">
    <source>
        <dbReference type="EMBL" id="CAH1597788.1"/>
    </source>
</evidence>
<feature type="compositionally biased region" description="Basic and acidic residues" evidence="1">
    <location>
        <begin position="13"/>
        <end position="25"/>
    </location>
</feature>
<protein>
    <submittedName>
        <fullName evidence="2">Uncharacterized protein</fullName>
    </submittedName>
</protein>
<dbReference type="Proteomes" id="UP001295462">
    <property type="component" value="Unassembled WGS sequence"/>
</dbReference>
<evidence type="ECO:0000256" key="1">
    <source>
        <dbReference type="SAM" id="MobiDB-lite"/>
    </source>
</evidence>
<evidence type="ECO:0000313" key="3">
    <source>
        <dbReference type="Proteomes" id="UP001295462"/>
    </source>
</evidence>
<gene>
    <name evidence="2" type="ORF">THF1A12_330071</name>
</gene>
<organism evidence="2 3">
    <name type="scientific">Vibrio jasicida</name>
    <dbReference type="NCBI Taxonomy" id="766224"/>
    <lineage>
        <taxon>Bacteria</taxon>
        <taxon>Pseudomonadati</taxon>
        <taxon>Pseudomonadota</taxon>
        <taxon>Gammaproteobacteria</taxon>
        <taxon>Vibrionales</taxon>
        <taxon>Vibrionaceae</taxon>
        <taxon>Vibrio</taxon>
    </lineage>
</organism>
<reference evidence="2" key="1">
    <citation type="submission" date="2022-01" db="EMBL/GenBank/DDBJ databases">
        <authorList>
            <person name="Lagorce A."/>
        </authorList>
    </citation>
    <scope>NUCLEOTIDE SEQUENCE</scope>
    <source>
        <strain evidence="2">Th15_F1_A12</strain>
    </source>
</reference>
<feature type="region of interest" description="Disordered" evidence="1">
    <location>
        <begin position="1"/>
        <end position="47"/>
    </location>
</feature>
<dbReference type="EMBL" id="CAKMUD010000087">
    <property type="protein sequence ID" value="CAH1597788.1"/>
    <property type="molecule type" value="Genomic_DNA"/>
</dbReference>
<sequence>MLSSACLLDDFSASDKEGQQQRGGDEVNQSGVPLMTSAITNDETSFE</sequence>
<comment type="caution">
    <text evidence="2">The sequence shown here is derived from an EMBL/GenBank/DDBJ whole genome shotgun (WGS) entry which is preliminary data.</text>
</comment>